<gene>
    <name evidence="3" type="ORF">EZ428_02285</name>
</gene>
<evidence type="ECO:0000259" key="2">
    <source>
        <dbReference type="Pfam" id="PF03372"/>
    </source>
</evidence>
<dbReference type="Pfam" id="PF03372">
    <property type="entry name" value="Exo_endo_phos"/>
    <property type="match status" value="1"/>
</dbReference>
<accession>A0A4R0N1G3</accession>
<dbReference type="PANTHER" id="PTHR12121:SF36">
    <property type="entry name" value="ENDONUCLEASE_EXONUCLEASE_PHOSPHATASE DOMAIN-CONTAINING PROTEIN"/>
    <property type="match status" value="1"/>
</dbReference>
<dbReference type="GO" id="GO:0004519">
    <property type="term" value="F:endonuclease activity"/>
    <property type="evidence" value="ECO:0007669"/>
    <property type="project" value="UniProtKB-KW"/>
</dbReference>
<dbReference type="AlphaFoldDB" id="A0A4R0N1G3"/>
<dbReference type="PANTHER" id="PTHR12121">
    <property type="entry name" value="CARBON CATABOLITE REPRESSOR PROTEIN 4"/>
    <property type="match status" value="1"/>
</dbReference>
<dbReference type="InterPro" id="IPR005135">
    <property type="entry name" value="Endo/exonuclease/phosphatase"/>
</dbReference>
<feature type="chain" id="PRO_5020466243" evidence="1">
    <location>
        <begin position="21"/>
        <end position="280"/>
    </location>
</feature>
<dbReference type="EMBL" id="SJSK01000001">
    <property type="protein sequence ID" value="TCC93619.1"/>
    <property type="molecule type" value="Genomic_DNA"/>
</dbReference>
<dbReference type="OrthoDB" id="9793162at2"/>
<evidence type="ECO:0000313" key="3">
    <source>
        <dbReference type="EMBL" id="TCC93619.1"/>
    </source>
</evidence>
<feature type="domain" description="Endonuclease/exonuclease/phosphatase" evidence="2">
    <location>
        <begin position="27"/>
        <end position="271"/>
    </location>
</feature>
<keyword evidence="3" id="KW-0255">Endonuclease</keyword>
<keyword evidence="1" id="KW-0732">Signal</keyword>
<proteinExistence type="predicted"/>
<comment type="caution">
    <text evidence="3">The sequence shown here is derived from an EMBL/GenBank/DDBJ whole genome shotgun (WGS) entry which is preliminary data.</text>
</comment>
<keyword evidence="3" id="KW-0269">Exonuclease</keyword>
<keyword evidence="3" id="KW-0540">Nuclease</keyword>
<sequence>MKRFAFITILLLSLSGSIFAQEMNVGSYNLRYDNQTDSIAGNGWRVRYPVIAQLIKFNDLDVFGVQEGFYHMLNNLADSLPGYKWIGEGRDGGQKGEHSAIYYKEAKFKLLKSGNFWLSATNTESPNVGWDAALTRVCTWAQFKEIKTGFVFNFFNVHMDHVGVLARSEGAKLIMAKMKEMTGGKPTILTGDFNANQDSGAYLTLNESGLLKDSYVLSPVKLANGPTFNGFKIGGNNSNARIDHIFVTKQFKVKRYGILTQTFNGKLPSDHYPVVINVSY</sequence>
<dbReference type="Gene3D" id="3.60.10.10">
    <property type="entry name" value="Endonuclease/exonuclease/phosphatase"/>
    <property type="match status" value="1"/>
</dbReference>
<evidence type="ECO:0000313" key="4">
    <source>
        <dbReference type="Proteomes" id="UP000292884"/>
    </source>
</evidence>
<evidence type="ECO:0000256" key="1">
    <source>
        <dbReference type="SAM" id="SignalP"/>
    </source>
</evidence>
<keyword evidence="4" id="KW-1185">Reference proteome</keyword>
<name>A0A4R0N1G3_9SPHI</name>
<dbReference type="Proteomes" id="UP000292884">
    <property type="component" value="Unassembled WGS sequence"/>
</dbReference>
<keyword evidence="3" id="KW-0378">Hydrolase</keyword>
<dbReference type="SUPFAM" id="SSF56219">
    <property type="entry name" value="DNase I-like"/>
    <property type="match status" value="1"/>
</dbReference>
<dbReference type="InterPro" id="IPR050410">
    <property type="entry name" value="CCR4/nocturin_mRNA_transcr"/>
</dbReference>
<reference evidence="3 4" key="1">
    <citation type="submission" date="2019-02" db="EMBL/GenBank/DDBJ databases">
        <title>Pedobacter sp. RP-1-13 sp. nov., isolated from Arctic soil.</title>
        <authorList>
            <person name="Dahal R.H."/>
        </authorList>
    </citation>
    <scope>NUCLEOTIDE SEQUENCE [LARGE SCALE GENOMIC DNA]</scope>
    <source>
        <strain evidence="3 4">RP-1-13</strain>
    </source>
</reference>
<feature type="signal peptide" evidence="1">
    <location>
        <begin position="1"/>
        <end position="20"/>
    </location>
</feature>
<dbReference type="GO" id="GO:0000175">
    <property type="term" value="F:3'-5'-RNA exonuclease activity"/>
    <property type="evidence" value="ECO:0007669"/>
    <property type="project" value="TreeGrafter"/>
</dbReference>
<dbReference type="RefSeq" id="WP_131551485.1">
    <property type="nucleotide sequence ID" value="NZ_SJSK01000001.1"/>
</dbReference>
<dbReference type="InterPro" id="IPR036691">
    <property type="entry name" value="Endo/exonu/phosph_ase_sf"/>
</dbReference>
<organism evidence="3 4">
    <name type="scientific">Pedobacter frigiditerrae</name>
    <dbReference type="NCBI Taxonomy" id="2530452"/>
    <lineage>
        <taxon>Bacteria</taxon>
        <taxon>Pseudomonadati</taxon>
        <taxon>Bacteroidota</taxon>
        <taxon>Sphingobacteriia</taxon>
        <taxon>Sphingobacteriales</taxon>
        <taxon>Sphingobacteriaceae</taxon>
        <taxon>Pedobacter</taxon>
    </lineage>
</organism>
<protein>
    <submittedName>
        <fullName evidence="3">Endonuclease/exonuclease/phosphatase family protein</fullName>
    </submittedName>
</protein>
<dbReference type="CDD" id="cd09083">
    <property type="entry name" value="EEP-1"/>
    <property type="match status" value="1"/>
</dbReference>